<dbReference type="PANTHER" id="PTHR30283:SF4">
    <property type="entry name" value="PEROXIDE STRESS RESISTANCE PROTEIN YAAA"/>
    <property type="match status" value="1"/>
</dbReference>
<gene>
    <name evidence="2" type="ORF">AULFYP135_01918</name>
</gene>
<dbReference type="GO" id="GO:0005829">
    <property type="term" value="C:cytosol"/>
    <property type="evidence" value="ECO:0007669"/>
    <property type="project" value="TreeGrafter"/>
</dbReference>
<dbReference type="AlphaFoldDB" id="A0A6N2UGI3"/>
<name>A0A6N2UGI3_9FIRM</name>
<organism evidence="2">
    <name type="scientific">uncultured Anaerotruncus sp</name>
    <dbReference type="NCBI Taxonomy" id="905011"/>
    <lineage>
        <taxon>Bacteria</taxon>
        <taxon>Bacillati</taxon>
        <taxon>Bacillota</taxon>
        <taxon>Clostridia</taxon>
        <taxon>Eubacteriales</taxon>
        <taxon>Oscillospiraceae</taxon>
        <taxon>Anaerotruncus</taxon>
        <taxon>environmental samples</taxon>
    </lineage>
</organism>
<evidence type="ECO:0000313" key="2">
    <source>
        <dbReference type="EMBL" id="VYT16699.1"/>
    </source>
</evidence>
<dbReference type="GO" id="GO:0033194">
    <property type="term" value="P:response to hydroperoxide"/>
    <property type="evidence" value="ECO:0007669"/>
    <property type="project" value="TreeGrafter"/>
</dbReference>
<evidence type="ECO:0000256" key="1">
    <source>
        <dbReference type="HAMAP-Rule" id="MF_00652"/>
    </source>
</evidence>
<dbReference type="InterPro" id="IPR005583">
    <property type="entry name" value="YaaA"/>
</dbReference>
<accession>A0A6N2UGI3</accession>
<proteinExistence type="inferred from homology"/>
<comment type="similarity">
    <text evidence="1">Belongs to the UPF0246 family.</text>
</comment>
<dbReference type="HAMAP" id="MF_00652">
    <property type="entry name" value="UPF0246"/>
    <property type="match status" value="1"/>
</dbReference>
<reference evidence="2" key="1">
    <citation type="submission" date="2019-11" db="EMBL/GenBank/DDBJ databases">
        <authorList>
            <person name="Feng L."/>
        </authorList>
    </citation>
    <scope>NUCLEOTIDE SEQUENCE</scope>
    <source>
        <strain evidence="2">AundefinedLFYP135</strain>
    </source>
</reference>
<dbReference type="PANTHER" id="PTHR30283">
    <property type="entry name" value="PEROXIDE STRESS RESPONSE PROTEIN YAAA"/>
    <property type="match status" value="1"/>
</dbReference>
<sequence>MLVLLSPAKNMADATGEGLPLTGPVFLPETGPILRALRAYSPWQLESLMKVNPEIALKTFDFYQKFDPALPGSPAALSYHGLAYQNLDAASFTGEDFAFAQQSLRFLSAFYGVLRPLDGMLPYRLDFLCPVKVEGKRLYSYWGDRIYQEIFSSGEPVADLCSGEYSRAFDPYRTGREPFVRCRFLQWRKGKWVTLPTEAKMARGQMARAVVKHRWTRPEQLRDFSWAGYEFIPQLSTGEEYVFRKELLD</sequence>
<dbReference type="Pfam" id="PF03883">
    <property type="entry name" value="H2O2_YaaD"/>
    <property type="match status" value="1"/>
</dbReference>
<protein>
    <recommendedName>
        <fullName evidence="1">UPF0246 protein AULFYP135_01918</fullName>
    </recommendedName>
</protein>
<dbReference type="EMBL" id="CACRSL010000003">
    <property type="protein sequence ID" value="VYT16699.1"/>
    <property type="molecule type" value="Genomic_DNA"/>
</dbReference>